<dbReference type="PANTHER" id="PTHR34978">
    <property type="entry name" value="POSSIBLE SENSOR-TRANSDUCER PROTEIN BLAR"/>
    <property type="match status" value="1"/>
</dbReference>
<dbReference type="Pfam" id="PF12543">
    <property type="entry name" value="DUF3738"/>
    <property type="match status" value="1"/>
</dbReference>
<feature type="domain" description="Peptidase M56" evidence="2">
    <location>
        <begin position="23"/>
        <end position="310"/>
    </location>
</feature>
<name>A0A1H6C5H4_9BACT</name>
<feature type="transmembrane region" description="Helical" evidence="1">
    <location>
        <begin position="117"/>
        <end position="141"/>
    </location>
</feature>
<sequence>MMPTNLQLLLEQFSPALRNHLWQSTAFGAAVALINILLRKNEARIRYWLWLTASLKFFVPFSFLMALGDSLLARRVQQSGRSEIVNVIQQVATPFVSSGMGNTGPTDLQPAVAAGMAWSHIIPALLIVWLAGFLVVVLLWLRSWVQAAQIVRENEFLVQGREVDTLRKMNSRKWPQLRISSSKTLQQPGVYGMFRPILIWPQAVSERIDDAQMRAIFTHELCHVRCFDNLCAALHMFVEAVFWFHPMVWWLGRKLEEERECACDEEVLALKHAPKVYAESILKVCELCVTPETALVAGVTGADLKHRIAQILRGQPGARLTWPGRLLLSTFTLASVATPLMLGQAEATEPALVAARVQSLSDMSAQQQSAELPKYDVSTVRPNNSGSTDIHINVDGAVFEMGNTTIRRLLQLAYDIRPDLISGLPAWAESERFDIKAKVLDADPETLKSLTNDQVRVMARRLIMDRFHLETHTDTKIMPVYDLVVAKSGVKFKPSSQAGEDDLMHMHGMQVTASNLHMKALANYLSRQTDRVVIDKTGLPARYDLTLKWSPDLAQAEHSDDAPPLFTALQDQLGLKLQPSRGPVPTLVIDHIDRPKEN</sequence>
<dbReference type="OrthoDB" id="101623at2"/>
<dbReference type="PANTHER" id="PTHR34978:SF3">
    <property type="entry name" value="SLR0241 PROTEIN"/>
    <property type="match status" value="1"/>
</dbReference>
<evidence type="ECO:0000256" key="1">
    <source>
        <dbReference type="SAM" id="Phobius"/>
    </source>
</evidence>
<feature type="transmembrane region" description="Helical" evidence="1">
    <location>
        <begin position="47"/>
        <end position="67"/>
    </location>
</feature>
<keyword evidence="1" id="KW-0812">Transmembrane</keyword>
<evidence type="ECO:0000259" key="2">
    <source>
        <dbReference type="Pfam" id="PF05569"/>
    </source>
</evidence>
<dbReference type="Proteomes" id="UP000236728">
    <property type="component" value="Unassembled WGS sequence"/>
</dbReference>
<dbReference type="NCBIfam" id="TIGR03435">
    <property type="entry name" value="Soli_TIGR03435"/>
    <property type="match status" value="1"/>
</dbReference>
<dbReference type="InterPro" id="IPR017801">
    <property type="entry name" value="DUF3738"/>
</dbReference>
<evidence type="ECO:0000313" key="3">
    <source>
        <dbReference type="EMBL" id="SEG67616.1"/>
    </source>
</evidence>
<keyword evidence="1" id="KW-0472">Membrane</keyword>
<keyword evidence="1" id="KW-1133">Transmembrane helix</keyword>
<dbReference type="Pfam" id="PF05569">
    <property type="entry name" value="Peptidase_M56"/>
    <property type="match status" value="1"/>
</dbReference>
<accession>A0A1H6C5H4</accession>
<reference evidence="3 4" key="1">
    <citation type="submission" date="2016-10" db="EMBL/GenBank/DDBJ databases">
        <authorList>
            <person name="de Groot N.N."/>
        </authorList>
    </citation>
    <scope>NUCLEOTIDE SEQUENCE [LARGE SCALE GENOMIC DNA]</scope>
    <source>
        <strain evidence="3 4">DSM 22489</strain>
    </source>
</reference>
<protein>
    <submittedName>
        <fullName evidence="3">Soil-associated protein, TIGR03435 family</fullName>
    </submittedName>
</protein>
<dbReference type="CDD" id="cd07341">
    <property type="entry name" value="M56_BlaR1_MecR1_like"/>
    <property type="match status" value="1"/>
</dbReference>
<dbReference type="RefSeq" id="WP_103935077.1">
    <property type="nucleotide sequence ID" value="NZ_FNVA01000008.1"/>
</dbReference>
<dbReference type="AlphaFoldDB" id="A0A1H6C5H4"/>
<organism evidence="3 4">
    <name type="scientific">Bryocella elongata</name>
    <dbReference type="NCBI Taxonomy" id="863522"/>
    <lineage>
        <taxon>Bacteria</taxon>
        <taxon>Pseudomonadati</taxon>
        <taxon>Acidobacteriota</taxon>
        <taxon>Terriglobia</taxon>
        <taxon>Terriglobales</taxon>
        <taxon>Acidobacteriaceae</taxon>
        <taxon>Bryocella</taxon>
    </lineage>
</organism>
<gene>
    <name evidence="3" type="ORF">SAMN05421819_4246</name>
</gene>
<dbReference type="InterPro" id="IPR008756">
    <property type="entry name" value="Peptidase_M56"/>
</dbReference>
<dbReference type="InterPro" id="IPR052173">
    <property type="entry name" value="Beta-lactam_resp_regulator"/>
</dbReference>
<feature type="transmembrane region" description="Helical" evidence="1">
    <location>
        <begin position="20"/>
        <end position="38"/>
    </location>
</feature>
<evidence type="ECO:0000313" key="4">
    <source>
        <dbReference type="Proteomes" id="UP000236728"/>
    </source>
</evidence>
<dbReference type="EMBL" id="FNVA01000008">
    <property type="protein sequence ID" value="SEG67616.1"/>
    <property type="molecule type" value="Genomic_DNA"/>
</dbReference>
<keyword evidence="4" id="KW-1185">Reference proteome</keyword>
<proteinExistence type="predicted"/>